<dbReference type="PANTHER" id="PTHR21319">
    <property type="entry name" value="RING FINGER AND CHY ZINC FINGER DOMAIN-CONTAINING PROTEIN 1"/>
    <property type="match status" value="1"/>
</dbReference>
<dbReference type="GO" id="GO:0006511">
    <property type="term" value="P:ubiquitin-dependent protein catabolic process"/>
    <property type="evidence" value="ECO:0007669"/>
    <property type="project" value="TreeGrafter"/>
</dbReference>
<sequence length="415" mass="47206">MFTNIASHTSVVMNSNQIIIETTLSETVSSSSAPTLAPATDSSPERRENDRVANKRKLEEPLEDSASGLSQQDLREAIQALQNDKALGTKEKGKRMQELMTRSWRRTQKRRKSILGKDKALNIAESSCSHSYKNYAPKEEEHEIEVNGEFMVVKVPSEVAYGCNHYKRGCNISAPCCNKFHPCRFCHDENSDHGINRYAVDRVQCMECGKEQKVSNKCIECGFQFARYFCAPCKFFDDEKEKDIYHCPHCNLCRIGKGLGIDFFHCKKCNACMSMQLKEHKCIERSLESDCPVCSEFMFTSIKPVCFLPCGHTMHVECYDDYTGTNYVCPICSKSLANMSPYFKEIDKMLGSSVTPKELQGLRNRIFCADCEKRSEAPVHYLYHKCSHCKSYNTKVLERIKTTETNENSTVGVNT</sequence>
<dbReference type="PROSITE" id="PS51270">
    <property type="entry name" value="ZF_CTCHY"/>
    <property type="match status" value="1"/>
</dbReference>
<feature type="domain" description="CTCHY-type" evidence="8">
    <location>
        <begin position="225"/>
        <end position="290"/>
    </location>
</feature>
<dbReference type="InterPro" id="IPR013083">
    <property type="entry name" value="Znf_RING/FYVE/PHD"/>
</dbReference>
<dbReference type="GO" id="GO:0005634">
    <property type="term" value="C:nucleus"/>
    <property type="evidence" value="ECO:0007669"/>
    <property type="project" value="TreeGrafter"/>
</dbReference>
<dbReference type="InterPro" id="IPR037275">
    <property type="entry name" value="Znf_CTCHY_sf"/>
</dbReference>
<keyword evidence="1" id="KW-0479">Metal-binding</keyword>
<dbReference type="InterPro" id="IPR017921">
    <property type="entry name" value="Znf_CTCHY"/>
</dbReference>
<proteinExistence type="predicted"/>
<dbReference type="Pfam" id="PF05495">
    <property type="entry name" value="zf-CHY"/>
    <property type="match status" value="1"/>
</dbReference>
<evidence type="ECO:0000256" key="5">
    <source>
        <dbReference type="SAM" id="MobiDB-lite"/>
    </source>
</evidence>
<evidence type="ECO:0000259" key="7">
    <source>
        <dbReference type="PROSITE" id="PS51266"/>
    </source>
</evidence>
<dbReference type="InterPro" id="IPR037274">
    <property type="entry name" value="Znf_CHY_sf"/>
</dbReference>
<keyword evidence="2 4" id="KW-0863">Zinc-finger</keyword>
<dbReference type="CDD" id="cd16464">
    <property type="entry name" value="RING-H2_Pirh2-like"/>
    <property type="match status" value="1"/>
</dbReference>
<dbReference type="AlphaFoldDB" id="A0A7S3PI69"/>
<feature type="compositionally biased region" description="Basic and acidic residues" evidence="5">
    <location>
        <begin position="87"/>
        <end position="97"/>
    </location>
</feature>
<evidence type="ECO:0000313" key="9">
    <source>
        <dbReference type="EMBL" id="CAE0440095.1"/>
    </source>
</evidence>
<feature type="domain" description="CHY-type" evidence="7">
    <location>
        <begin position="156"/>
        <end position="223"/>
    </location>
</feature>
<dbReference type="InterPro" id="IPR039512">
    <property type="entry name" value="RCHY1_zinc-ribbon"/>
</dbReference>
<dbReference type="InterPro" id="IPR001841">
    <property type="entry name" value="Znf_RING"/>
</dbReference>
<evidence type="ECO:0000256" key="3">
    <source>
        <dbReference type="ARBA" id="ARBA00022833"/>
    </source>
</evidence>
<keyword evidence="3" id="KW-0862">Zinc</keyword>
<feature type="compositionally biased region" description="Basic and acidic residues" evidence="5">
    <location>
        <begin position="43"/>
        <end position="60"/>
    </location>
</feature>
<dbReference type="GO" id="GO:0008270">
    <property type="term" value="F:zinc ion binding"/>
    <property type="evidence" value="ECO:0007669"/>
    <property type="project" value="UniProtKB-KW"/>
</dbReference>
<dbReference type="Pfam" id="PF14599">
    <property type="entry name" value="zinc_ribbon_6"/>
    <property type="match status" value="1"/>
</dbReference>
<name>A0A7S3PI69_9STRA</name>
<organism evidence="9">
    <name type="scientific">Aplanochytrium stocchinoi</name>
    <dbReference type="NCBI Taxonomy" id="215587"/>
    <lineage>
        <taxon>Eukaryota</taxon>
        <taxon>Sar</taxon>
        <taxon>Stramenopiles</taxon>
        <taxon>Bigyra</taxon>
        <taxon>Labyrinthulomycetes</taxon>
        <taxon>Thraustochytrida</taxon>
        <taxon>Thraustochytriidae</taxon>
        <taxon>Aplanochytrium</taxon>
    </lineage>
</organism>
<dbReference type="Gene3D" id="3.30.40.10">
    <property type="entry name" value="Zinc/RING finger domain, C3HC4 (zinc finger)"/>
    <property type="match status" value="1"/>
</dbReference>
<protein>
    <recommendedName>
        <fullName evidence="10">RING finger and CHY zinc finger domain-containing protein 1</fullName>
    </recommendedName>
</protein>
<feature type="compositionally biased region" description="Low complexity" evidence="5">
    <location>
        <begin position="25"/>
        <end position="42"/>
    </location>
</feature>
<dbReference type="PROSITE" id="PS51266">
    <property type="entry name" value="ZF_CHY"/>
    <property type="match status" value="1"/>
</dbReference>
<dbReference type="GO" id="GO:0016567">
    <property type="term" value="P:protein ubiquitination"/>
    <property type="evidence" value="ECO:0007669"/>
    <property type="project" value="TreeGrafter"/>
</dbReference>
<dbReference type="SMART" id="SM00184">
    <property type="entry name" value="RING"/>
    <property type="match status" value="1"/>
</dbReference>
<evidence type="ECO:0000256" key="2">
    <source>
        <dbReference type="ARBA" id="ARBA00022771"/>
    </source>
</evidence>
<accession>A0A7S3PI69</accession>
<feature type="domain" description="RING-type" evidence="6">
    <location>
        <begin position="291"/>
        <end position="333"/>
    </location>
</feature>
<dbReference type="SUPFAM" id="SSF57850">
    <property type="entry name" value="RING/U-box"/>
    <property type="match status" value="1"/>
</dbReference>
<evidence type="ECO:0000256" key="1">
    <source>
        <dbReference type="ARBA" id="ARBA00022723"/>
    </source>
</evidence>
<reference evidence="9" key="1">
    <citation type="submission" date="2021-01" db="EMBL/GenBank/DDBJ databases">
        <authorList>
            <person name="Corre E."/>
            <person name="Pelletier E."/>
            <person name="Niang G."/>
            <person name="Scheremetjew M."/>
            <person name="Finn R."/>
            <person name="Kale V."/>
            <person name="Holt S."/>
            <person name="Cochrane G."/>
            <person name="Meng A."/>
            <person name="Brown T."/>
            <person name="Cohen L."/>
        </authorList>
    </citation>
    <scope>NUCLEOTIDE SEQUENCE</scope>
    <source>
        <strain evidence="9">GSBS06</strain>
    </source>
</reference>
<dbReference type="GO" id="GO:0061630">
    <property type="term" value="F:ubiquitin protein ligase activity"/>
    <property type="evidence" value="ECO:0007669"/>
    <property type="project" value="TreeGrafter"/>
</dbReference>
<dbReference type="Pfam" id="PF13639">
    <property type="entry name" value="zf-RING_2"/>
    <property type="match status" value="1"/>
</dbReference>
<dbReference type="EMBL" id="HBIN01013562">
    <property type="protein sequence ID" value="CAE0440095.1"/>
    <property type="molecule type" value="Transcribed_RNA"/>
</dbReference>
<dbReference type="SUPFAM" id="SSF161245">
    <property type="entry name" value="Zinc hairpin stack"/>
    <property type="match status" value="1"/>
</dbReference>
<feature type="region of interest" description="Disordered" evidence="5">
    <location>
        <begin position="25"/>
        <end position="107"/>
    </location>
</feature>
<evidence type="ECO:0000259" key="8">
    <source>
        <dbReference type="PROSITE" id="PS51270"/>
    </source>
</evidence>
<dbReference type="SUPFAM" id="SSF161219">
    <property type="entry name" value="CHY zinc finger-like"/>
    <property type="match status" value="1"/>
</dbReference>
<dbReference type="InterPro" id="IPR008913">
    <property type="entry name" value="Znf_CHY"/>
</dbReference>
<evidence type="ECO:0008006" key="10">
    <source>
        <dbReference type="Google" id="ProtNLM"/>
    </source>
</evidence>
<dbReference type="PANTHER" id="PTHR21319:SF0">
    <property type="entry name" value="AND RING FINGER DOMAIN PROTEIN, PUTATIVE (AFU_ORTHOLOGUE AFUA_1G08900)-RELATED"/>
    <property type="match status" value="1"/>
</dbReference>
<dbReference type="FunFam" id="3.30.40.10:FF:000208">
    <property type="entry name" value="Zinc finger protein-related isoform 1"/>
    <property type="match status" value="1"/>
</dbReference>
<dbReference type="PROSITE" id="PS50089">
    <property type="entry name" value="ZF_RING_2"/>
    <property type="match status" value="1"/>
</dbReference>
<evidence type="ECO:0000259" key="6">
    <source>
        <dbReference type="PROSITE" id="PS50089"/>
    </source>
</evidence>
<evidence type="ECO:0000256" key="4">
    <source>
        <dbReference type="PROSITE-ProRule" id="PRU00601"/>
    </source>
</evidence>
<gene>
    <name evidence="9" type="ORF">ASTO00021_LOCUS10245</name>
</gene>
<dbReference type="Gene3D" id="2.20.28.10">
    <property type="match status" value="1"/>
</dbReference>